<proteinExistence type="predicted"/>
<gene>
    <name evidence="1" type="ORF">FD19_GL001112</name>
</gene>
<sequence length="107" mass="12520">MQAGRYVTIFPEAHVWPYYTGIRPFGEAAFHYPVATGKPVYTMTVTYQRRRWSRRPRITVFVDGPLRPDATLTRKAQQAQLAELVTQQMRQRSAASTYSYITYQRRS</sequence>
<organism evidence="1 2">
    <name type="scientific">Lacticaseibacillus thailandensis DSM 22698 = JCM 13996</name>
    <dbReference type="NCBI Taxonomy" id="1423810"/>
    <lineage>
        <taxon>Bacteria</taxon>
        <taxon>Bacillati</taxon>
        <taxon>Bacillota</taxon>
        <taxon>Bacilli</taxon>
        <taxon>Lactobacillales</taxon>
        <taxon>Lactobacillaceae</taxon>
        <taxon>Lacticaseibacillus</taxon>
    </lineage>
</organism>
<dbReference type="PATRIC" id="fig|1423810.4.peg.1141"/>
<reference evidence="1 2" key="1">
    <citation type="journal article" date="2015" name="Genome Announc.">
        <title>Expanding the biotechnology potential of lactobacilli through comparative genomics of 213 strains and associated genera.</title>
        <authorList>
            <person name="Sun Z."/>
            <person name="Harris H.M."/>
            <person name="McCann A."/>
            <person name="Guo C."/>
            <person name="Argimon S."/>
            <person name="Zhang W."/>
            <person name="Yang X."/>
            <person name="Jeffery I.B."/>
            <person name="Cooney J.C."/>
            <person name="Kagawa T.F."/>
            <person name="Liu W."/>
            <person name="Song Y."/>
            <person name="Salvetti E."/>
            <person name="Wrobel A."/>
            <person name="Rasinkangas P."/>
            <person name="Parkhill J."/>
            <person name="Rea M.C."/>
            <person name="O'Sullivan O."/>
            <person name="Ritari J."/>
            <person name="Douillard F.P."/>
            <person name="Paul Ross R."/>
            <person name="Yang R."/>
            <person name="Briner A.E."/>
            <person name="Felis G.E."/>
            <person name="de Vos W.M."/>
            <person name="Barrangou R."/>
            <person name="Klaenhammer T.R."/>
            <person name="Caufield P.W."/>
            <person name="Cui Y."/>
            <person name="Zhang H."/>
            <person name="O'Toole P.W."/>
        </authorList>
    </citation>
    <scope>NUCLEOTIDE SEQUENCE [LARGE SCALE GENOMIC DNA]</scope>
    <source>
        <strain evidence="1 2">DSM 22698</strain>
    </source>
</reference>
<comment type="caution">
    <text evidence="1">The sequence shown here is derived from an EMBL/GenBank/DDBJ whole genome shotgun (WGS) entry which is preliminary data.</text>
</comment>
<dbReference type="STRING" id="1423810.FD19_GL001112"/>
<dbReference type="AlphaFoldDB" id="A0A0R2C6V0"/>
<protein>
    <submittedName>
        <fullName evidence="1">Uncharacterized protein</fullName>
    </submittedName>
</protein>
<dbReference type="RefSeq" id="WP_156639615.1">
    <property type="nucleotide sequence ID" value="NZ_AYZK01000002.1"/>
</dbReference>
<keyword evidence="2" id="KW-1185">Reference proteome</keyword>
<evidence type="ECO:0000313" key="2">
    <source>
        <dbReference type="Proteomes" id="UP000051789"/>
    </source>
</evidence>
<dbReference type="EMBL" id="AYZK01000002">
    <property type="protein sequence ID" value="KRM87599.1"/>
    <property type="molecule type" value="Genomic_DNA"/>
</dbReference>
<accession>A0A0R2C6V0</accession>
<evidence type="ECO:0000313" key="1">
    <source>
        <dbReference type="EMBL" id="KRM87599.1"/>
    </source>
</evidence>
<dbReference type="Proteomes" id="UP000051789">
    <property type="component" value="Unassembled WGS sequence"/>
</dbReference>
<name>A0A0R2C6V0_9LACO</name>